<sequence>MKIRRRMPRPGRHLPDHDAESLAELLADGLHHYLTSQGFTLTPTARPYRREDGQVSVRLCWRRREPGRIASVTVTHVVPVEGRRMS</sequence>
<comment type="caution">
    <text evidence="1">The sequence shown here is derived from an EMBL/GenBank/DDBJ whole genome shotgun (WGS) entry which is preliminary data.</text>
</comment>
<evidence type="ECO:0000313" key="1">
    <source>
        <dbReference type="EMBL" id="KAA5603755.1"/>
    </source>
</evidence>
<name>A0A5M6I7E2_9PROT</name>
<reference evidence="1 2" key="1">
    <citation type="submission" date="2019-09" db="EMBL/GenBank/DDBJ databases">
        <title>Genome sequence of Roseospira marina, one of the more divergent members of the non-sulfur purple photosynthetic bacterial family, the Rhodospirillaceae.</title>
        <authorList>
            <person name="Meyer T."/>
            <person name="Kyndt J."/>
        </authorList>
    </citation>
    <scope>NUCLEOTIDE SEQUENCE [LARGE SCALE GENOMIC DNA]</scope>
    <source>
        <strain evidence="1 2">DSM 15113</strain>
    </source>
</reference>
<dbReference type="Proteomes" id="UP000324065">
    <property type="component" value="Unassembled WGS sequence"/>
</dbReference>
<protein>
    <submittedName>
        <fullName evidence="1">Uncharacterized protein</fullName>
    </submittedName>
</protein>
<accession>A0A5M6I7E2</accession>
<evidence type="ECO:0000313" key="2">
    <source>
        <dbReference type="Proteomes" id="UP000324065"/>
    </source>
</evidence>
<organism evidence="1 2">
    <name type="scientific">Roseospira marina</name>
    <dbReference type="NCBI Taxonomy" id="140057"/>
    <lineage>
        <taxon>Bacteria</taxon>
        <taxon>Pseudomonadati</taxon>
        <taxon>Pseudomonadota</taxon>
        <taxon>Alphaproteobacteria</taxon>
        <taxon>Rhodospirillales</taxon>
        <taxon>Rhodospirillaceae</taxon>
        <taxon>Roseospira</taxon>
    </lineage>
</organism>
<proteinExistence type="predicted"/>
<keyword evidence="2" id="KW-1185">Reference proteome</keyword>
<dbReference type="AlphaFoldDB" id="A0A5M6I7E2"/>
<dbReference type="RefSeq" id="WP_150064099.1">
    <property type="nucleotide sequence ID" value="NZ_JACHII010000029.1"/>
</dbReference>
<dbReference type="EMBL" id="VWPJ01000032">
    <property type="protein sequence ID" value="KAA5603755.1"/>
    <property type="molecule type" value="Genomic_DNA"/>
</dbReference>
<dbReference type="OrthoDB" id="9953565at2"/>
<gene>
    <name evidence="1" type="ORF">F1188_19355</name>
</gene>